<dbReference type="EMBL" id="RQGT01000060">
    <property type="protein sequence ID" value="TGM17234.1"/>
    <property type="molecule type" value="Genomic_DNA"/>
</dbReference>
<reference evidence="2" key="2">
    <citation type="submission" date="2018-10" db="EMBL/GenBank/DDBJ databases">
        <authorList>
            <person name="Vincent A.T."/>
            <person name="Schiettekatte O."/>
            <person name="Bourhy P."/>
            <person name="Veyrier F.J."/>
            <person name="Picardeau M."/>
        </authorList>
    </citation>
    <scope>NUCLEOTIDE SEQUENCE</scope>
    <source>
        <strain evidence="2">201702407</strain>
    </source>
</reference>
<name>A0A4R9L960_9LEPT</name>
<dbReference type="AlphaFoldDB" id="A0A4R9L960"/>
<reference evidence="2" key="3">
    <citation type="journal article" date="2019" name="PLoS Negl. Trop. Dis.">
        <title>Revisiting the worldwide diversity of Leptospira species in the environment.</title>
        <authorList>
            <person name="Vincent A.T."/>
            <person name="Schiettekatte O."/>
            <person name="Bourhy P."/>
            <person name="Veyrier F.J."/>
            <person name="Picardeau M."/>
        </authorList>
    </citation>
    <scope>NUCLEOTIDE SEQUENCE</scope>
    <source>
        <strain evidence="2">201702407</strain>
    </source>
</reference>
<evidence type="ECO:0000313" key="1">
    <source>
        <dbReference type="EMBL" id="RHX83581.1"/>
    </source>
</evidence>
<gene>
    <name evidence="1" type="ORF">DLM78_21570</name>
    <name evidence="2" type="ORF">EHQ90_07840</name>
</gene>
<organism evidence="1 3">
    <name type="scientific">Leptospira stimsonii</name>
    <dbReference type="NCBI Taxonomy" id="2202203"/>
    <lineage>
        <taxon>Bacteria</taxon>
        <taxon>Pseudomonadati</taxon>
        <taxon>Spirochaetota</taxon>
        <taxon>Spirochaetia</taxon>
        <taxon>Leptospirales</taxon>
        <taxon>Leptospiraceae</taxon>
        <taxon>Leptospira</taxon>
    </lineage>
</organism>
<reference evidence="3" key="1">
    <citation type="submission" date="2018-05" db="EMBL/GenBank/DDBJ databases">
        <title>Leptospira yasudae sp. nov. and Leptospira stimsonii sp. nov., two pathogenic species of the genus Leptospira isolated from environmental sources.</title>
        <authorList>
            <person name="Casanovas-Massana A."/>
            <person name="Hamond C."/>
            <person name="Santos L.A."/>
            <person name="Hacker K.P."/>
            <person name="Balassiano I."/>
            <person name="Medeiros M.A."/>
            <person name="Reis M.G."/>
            <person name="Ko A.I."/>
            <person name="Wunder E.A."/>
        </authorList>
    </citation>
    <scope>NUCLEOTIDE SEQUENCE [LARGE SCALE GENOMIC DNA]</scope>
    <source>
        <strain evidence="3">AMB6-RJ</strain>
    </source>
</reference>
<evidence type="ECO:0000313" key="2">
    <source>
        <dbReference type="EMBL" id="TGM17234.1"/>
    </source>
</evidence>
<dbReference type="RefSeq" id="WP_118983815.1">
    <property type="nucleotide sequence ID" value="NZ_QHCS01000008.1"/>
</dbReference>
<reference evidence="1" key="4">
    <citation type="journal article" date="2020" name="Int. J. Syst. Evol. Microbiol.">
        <title>Leptospira yasudae sp. nov. and Leptospira stimsonii sp. nov., two new species of the pathogenic group isolated from environmental sources.</title>
        <authorList>
            <person name="Casanovas-Massana A."/>
            <person name="Hamond C."/>
            <person name="Santos L.A."/>
            <person name="de Oliveira D."/>
            <person name="Hacker K.P."/>
            <person name="Balassiano I."/>
            <person name="Costa F."/>
            <person name="Medeiros M.A."/>
            <person name="Reis M.G."/>
            <person name="Ko A.I."/>
            <person name="Wunder E.A."/>
        </authorList>
    </citation>
    <scope>NUCLEOTIDE SEQUENCE</scope>
    <source>
        <strain evidence="1">AMB6-RJ</strain>
    </source>
</reference>
<dbReference type="Proteomes" id="UP000297422">
    <property type="component" value="Unassembled WGS sequence"/>
</dbReference>
<accession>A0A4R9L960</accession>
<evidence type="ECO:0000313" key="3">
    <source>
        <dbReference type="Proteomes" id="UP000266669"/>
    </source>
</evidence>
<proteinExistence type="predicted"/>
<comment type="caution">
    <text evidence="1">The sequence shown here is derived from an EMBL/GenBank/DDBJ whole genome shotgun (WGS) entry which is preliminary data.</text>
</comment>
<evidence type="ECO:0000313" key="4">
    <source>
        <dbReference type="Proteomes" id="UP000297422"/>
    </source>
</evidence>
<protein>
    <submittedName>
        <fullName evidence="1">Uncharacterized protein</fullName>
    </submittedName>
</protein>
<keyword evidence="4" id="KW-1185">Reference proteome</keyword>
<sequence>MKKIIVFVLTILVLNLFGQDGSFDYASYQDYTLEQINAANAEYLKKYGKGGSSWHLSKYKIRIKLENYTSPIDKGSLNILENYKRLANLSDAFTSTYQNEMIINYKGRRYCFLFQKNVAPFLEKEVKIGDNVDLFVISGFYNSFNNTNTILVTDFRALN</sequence>
<dbReference type="Proteomes" id="UP000266669">
    <property type="component" value="Unassembled WGS sequence"/>
</dbReference>
<dbReference type="EMBL" id="QHCS01000008">
    <property type="protein sequence ID" value="RHX83581.1"/>
    <property type="molecule type" value="Genomic_DNA"/>
</dbReference>